<dbReference type="PANTHER" id="PTHR31465">
    <property type="entry name" value="PROTEIN RTA1-RELATED"/>
    <property type="match status" value="1"/>
</dbReference>
<evidence type="ECO:0000256" key="9">
    <source>
        <dbReference type="SAM" id="MobiDB-lite"/>
    </source>
</evidence>
<dbReference type="InParanoid" id="Q6BMX5"/>
<sequence>MSSMNFESMNWSPSTIPTSTTLRSVAATKSSGLMETLTSATARIHTATARPELISLSRNIRGAEASLSILQAEGEIATATDDSVKSMATQAIFNATLNLKDLEWEENVYSMRSLSRPANIIYLAVFIITFLYFTLMIWKSRFHWFNVAFFCGIGLEFAGFIGRVMSFSDMTDINYYILQLVCLTIAPAFIMGGIYYLFAQLVVVYGREYSILRPMWYSYIFITCDVLSLIIQAGGGGAASYASNNFEDARPGSYVMIAGIAFQVFAMSFFLLFWFHFISQTFFKYRPSRNESTDGESKYDPAWKNASVGNFFKMLFNTKSAYAHRTTYLEPYYNPQFAKIRTRRLFYWFPLAMTIAVVAVYIRCIYRVVELAQGFSGYLITHEVYIMVLDALMIAITAIVFVPFHPVHVFGAKNRIRLAAIKKNLDEASDNPADIADDNTAYDNTAGDNTAYVSAKGSIKEENSDSY</sequence>
<evidence type="ECO:0000313" key="11">
    <source>
        <dbReference type="EMBL" id="CAG88752.1"/>
    </source>
</evidence>
<dbReference type="KEGG" id="dha:DEHA2F01870g"/>
<keyword evidence="5" id="KW-0445">Lipid transport</keyword>
<feature type="transmembrane region" description="Helical" evidence="10">
    <location>
        <begin position="176"/>
        <end position="198"/>
    </location>
</feature>
<keyword evidence="12" id="KW-1185">Reference proteome</keyword>
<dbReference type="GO" id="GO:0005886">
    <property type="term" value="C:plasma membrane"/>
    <property type="evidence" value="ECO:0007669"/>
    <property type="project" value="UniProtKB-SubCell"/>
</dbReference>
<name>Q6BMX5_DEBHA</name>
<dbReference type="RefSeq" id="XP_460445.1">
    <property type="nucleotide sequence ID" value="XM_460445.1"/>
</dbReference>
<feature type="transmembrane region" description="Helical" evidence="10">
    <location>
        <begin position="384"/>
        <end position="404"/>
    </location>
</feature>
<dbReference type="OMA" id="IMGGIYY"/>
<comment type="similarity">
    <text evidence="2">Belongs to the lipid-translocating exporter (LTE) (TC 9.A.26.1) family.</text>
</comment>
<dbReference type="EMBL" id="CR382138">
    <property type="protein sequence ID" value="CAG88752.1"/>
    <property type="molecule type" value="Genomic_DNA"/>
</dbReference>
<comment type="function">
    <text evidence="7">Catalyzes the ATP-dependent translocation of sphingoid long-chain bases (LCBs) from the cytoplasmic site toward the extracytoplasmic side of the membrane (flip-flop). Involved in the establishment of the functional lipid asymmetry of the plasma membrane. Regulates intracellular levels of LCBs, sphingolipid precursors that are growth inhibitory at increased levels.</text>
</comment>
<keyword evidence="6 10" id="KW-0472">Membrane</keyword>
<organism evidence="11 12">
    <name type="scientific">Debaryomyces hansenii (strain ATCC 36239 / CBS 767 / BCRC 21394 / JCM 1990 / NBRC 0083 / IGC 2968)</name>
    <name type="common">Yeast</name>
    <name type="synonym">Torulaspora hansenii</name>
    <dbReference type="NCBI Taxonomy" id="284592"/>
    <lineage>
        <taxon>Eukaryota</taxon>
        <taxon>Fungi</taxon>
        <taxon>Dikarya</taxon>
        <taxon>Ascomycota</taxon>
        <taxon>Saccharomycotina</taxon>
        <taxon>Pichiomycetes</taxon>
        <taxon>Debaryomycetaceae</taxon>
        <taxon>Debaryomyces</taxon>
    </lineage>
</organism>
<dbReference type="GO" id="GO:0000324">
    <property type="term" value="C:fungal-type vacuole"/>
    <property type="evidence" value="ECO:0007669"/>
    <property type="project" value="TreeGrafter"/>
</dbReference>
<dbReference type="PANTHER" id="PTHR31465:SF9">
    <property type="entry name" value="SPHINGOID LONG-CHAIN BASE TRANSPORTER RSB1"/>
    <property type="match status" value="1"/>
</dbReference>
<evidence type="ECO:0000256" key="3">
    <source>
        <dbReference type="ARBA" id="ARBA00022692"/>
    </source>
</evidence>
<reference evidence="11 12" key="1">
    <citation type="journal article" date="2004" name="Nature">
        <title>Genome evolution in yeasts.</title>
        <authorList>
            <consortium name="Genolevures"/>
            <person name="Dujon B."/>
            <person name="Sherman D."/>
            <person name="Fischer G."/>
            <person name="Durrens P."/>
            <person name="Casaregola S."/>
            <person name="Lafontaine I."/>
            <person name="de Montigny J."/>
            <person name="Marck C."/>
            <person name="Neuveglise C."/>
            <person name="Talla E."/>
            <person name="Goffard N."/>
            <person name="Frangeul L."/>
            <person name="Aigle M."/>
            <person name="Anthouard V."/>
            <person name="Babour A."/>
            <person name="Barbe V."/>
            <person name="Barnay S."/>
            <person name="Blanchin S."/>
            <person name="Beckerich J.M."/>
            <person name="Beyne E."/>
            <person name="Bleykasten C."/>
            <person name="Boisrame A."/>
            <person name="Boyer J."/>
            <person name="Cattolico L."/>
            <person name="Confanioleri F."/>
            <person name="de Daruvar A."/>
            <person name="Despons L."/>
            <person name="Fabre E."/>
            <person name="Fairhead C."/>
            <person name="Ferry-Dumazet H."/>
            <person name="Groppi A."/>
            <person name="Hantraye F."/>
            <person name="Hennequin C."/>
            <person name="Jauniaux N."/>
            <person name="Joyet P."/>
            <person name="Kachouri R."/>
            <person name="Kerrest A."/>
            <person name="Koszul R."/>
            <person name="Lemaire M."/>
            <person name="Lesur I."/>
            <person name="Ma L."/>
            <person name="Muller H."/>
            <person name="Nicaud J.M."/>
            <person name="Nikolski M."/>
            <person name="Oztas S."/>
            <person name="Ozier-Kalogeropoulos O."/>
            <person name="Pellenz S."/>
            <person name="Potier S."/>
            <person name="Richard G.F."/>
            <person name="Straub M.L."/>
            <person name="Suleau A."/>
            <person name="Swennene D."/>
            <person name="Tekaia F."/>
            <person name="Wesolowski-Louvel M."/>
            <person name="Westhof E."/>
            <person name="Wirth B."/>
            <person name="Zeniou-Meyer M."/>
            <person name="Zivanovic I."/>
            <person name="Bolotin-Fukuhara M."/>
            <person name="Thierry A."/>
            <person name="Bouchier C."/>
            <person name="Caudron B."/>
            <person name="Scarpelli C."/>
            <person name="Gaillardin C."/>
            <person name="Weissenbach J."/>
            <person name="Wincker P."/>
            <person name="Souciet J.L."/>
        </authorList>
    </citation>
    <scope>NUCLEOTIDE SEQUENCE [LARGE SCALE GENOMIC DNA]</scope>
    <source>
        <strain evidence="12">ATCC 36239 / CBS 767 / BCRC 21394 / JCM 1990 / NBRC 0083 / IGC 2968</strain>
    </source>
</reference>
<feature type="transmembrane region" description="Helical" evidence="10">
    <location>
        <begin position="218"/>
        <end position="242"/>
    </location>
</feature>
<dbReference type="InterPro" id="IPR007568">
    <property type="entry name" value="RTA1"/>
</dbReference>
<keyword evidence="5" id="KW-0813">Transport</keyword>
<feature type="transmembrane region" description="Helical" evidence="10">
    <location>
        <begin position="345"/>
        <end position="364"/>
    </location>
</feature>
<dbReference type="AlphaFoldDB" id="Q6BMX5"/>
<gene>
    <name evidence="11" type="ordered locus">DEHA2F01870g</name>
</gene>
<dbReference type="Pfam" id="PF04479">
    <property type="entry name" value="RTA1"/>
    <property type="match status" value="1"/>
</dbReference>
<dbReference type="GO" id="GO:0006869">
    <property type="term" value="P:lipid transport"/>
    <property type="evidence" value="ECO:0007669"/>
    <property type="project" value="UniProtKB-KW"/>
</dbReference>
<evidence type="ECO:0000256" key="2">
    <source>
        <dbReference type="ARBA" id="ARBA00009969"/>
    </source>
</evidence>
<dbReference type="GeneID" id="2903948"/>
<evidence type="ECO:0000313" key="12">
    <source>
        <dbReference type="Proteomes" id="UP000000599"/>
    </source>
</evidence>
<accession>Q6BMX5</accession>
<feature type="transmembrane region" description="Helical" evidence="10">
    <location>
        <begin position="120"/>
        <end position="138"/>
    </location>
</feature>
<evidence type="ECO:0000256" key="10">
    <source>
        <dbReference type="SAM" id="Phobius"/>
    </source>
</evidence>
<dbReference type="Proteomes" id="UP000000599">
    <property type="component" value="Chromosome F"/>
</dbReference>
<dbReference type="FunCoup" id="Q6BMX5">
    <property type="interactions" value="59"/>
</dbReference>
<keyword evidence="3 10" id="KW-0812">Transmembrane</keyword>
<evidence type="ECO:0000256" key="1">
    <source>
        <dbReference type="ARBA" id="ARBA00004651"/>
    </source>
</evidence>
<feature type="region of interest" description="Disordered" evidence="9">
    <location>
        <begin position="429"/>
        <end position="449"/>
    </location>
</feature>
<evidence type="ECO:0000256" key="7">
    <source>
        <dbReference type="ARBA" id="ARBA00037472"/>
    </source>
</evidence>
<feature type="transmembrane region" description="Helical" evidence="10">
    <location>
        <begin position="254"/>
        <end position="277"/>
    </location>
</feature>
<feature type="transmembrane region" description="Helical" evidence="10">
    <location>
        <begin position="144"/>
        <end position="164"/>
    </location>
</feature>
<proteinExistence type="inferred from homology"/>
<dbReference type="eggNOG" id="ENOG502QU4U">
    <property type="taxonomic scope" value="Eukaryota"/>
</dbReference>
<dbReference type="OrthoDB" id="3358017at2759"/>
<evidence type="ECO:0000256" key="5">
    <source>
        <dbReference type="ARBA" id="ARBA00023055"/>
    </source>
</evidence>
<evidence type="ECO:0000256" key="8">
    <source>
        <dbReference type="ARBA" id="ARBA00041117"/>
    </source>
</evidence>
<dbReference type="VEuPathDB" id="FungiDB:DEHA2F01870g"/>
<keyword evidence="4 10" id="KW-1133">Transmembrane helix</keyword>
<comment type="subcellular location">
    <subcellularLocation>
        <location evidence="1">Cell membrane</location>
        <topology evidence="1">Multi-pass membrane protein</topology>
    </subcellularLocation>
</comment>
<evidence type="ECO:0000256" key="6">
    <source>
        <dbReference type="ARBA" id="ARBA00023136"/>
    </source>
</evidence>
<dbReference type="HOGENOM" id="CLU_033465_6_3_1"/>
<protein>
    <recommendedName>
        <fullName evidence="8">Sphingoid long-chain base transporter RSB1</fullName>
    </recommendedName>
</protein>
<evidence type="ECO:0000256" key="4">
    <source>
        <dbReference type="ARBA" id="ARBA00022989"/>
    </source>
</evidence>